<keyword evidence="9 10" id="KW-0472">Membrane</keyword>
<dbReference type="InterPro" id="IPR011016">
    <property type="entry name" value="Znf_RING-CH"/>
</dbReference>
<feature type="transmembrane region" description="Helical" evidence="10">
    <location>
        <begin position="139"/>
        <end position="162"/>
    </location>
</feature>
<organism evidence="12">
    <name type="scientific">Menopon gallinae</name>
    <name type="common">poultry shaft louse</name>
    <dbReference type="NCBI Taxonomy" id="328185"/>
    <lineage>
        <taxon>Eukaryota</taxon>
        <taxon>Metazoa</taxon>
        <taxon>Ecdysozoa</taxon>
        <taxon>Arthropoda</taxon>
        <taxon>Hexapoda</taxon>
        <taxon>Insecta</taxon>
        <taxon>Pterygota</taxon>
        <taxon>Neoptera</taxon>
        <taxon>Paraneoptera</taxon>
        <taxon>Psocodea</taxon>
        <taxon>Troctomorpha</taxon>
        <taxon>Phthiraptera</taxon>
        <taxon>Amblycera</taxon>
        <taxon>Menoponidae</taxon>
        <taxon>Menopon</taxon>
    </lineage>
</organism>
<evidence type="ECO:0000256" key="10">
    <source>
        <dbReference type="SAM" id="Phobius"/>
    </source>
</evidence>
<dbReference type="InterPro" id="IPR013083">
    <property type="entry name" value="Znf_RING/FYVE/PHD"/>
</dbReference>
<accession>A0AAW2HWF8</accession>
<keyword evidence="5" id="KW-0863">Zinc-finger</keyword>
<evidence type="ECO:0000256" key="9">
    <source>
        <dbReference type="ARBA" id="ARBA00023136"/>
    </source>
</evidence>
<evidence type="ECO:0000256" key="4">
    <source>
        <dbReference type="ARBA" id="ARBA00022723"/>
    </source>
</evidence>
<reference evidence="12" key="1">
    <citation type="journal article" date="2024" name="Gigascience">
        <title>Chromosome-level genome of the poultry shaft louse Menopon gallinae provides insight into the host-switching and adaptive evolution of parasitic lice.</title>
        <authorList>
            <person name="Xu Y."/>
            <person name="Ma L."/>
            <person name="Liu S."/>
            <person name="Liang Y."/>
            <person name="Liu Q."/>
            <person name="He Z."/>
            <person name="Tian L."/>
            <person name="Duan Y."/>
            <person name="Cai W."/>
            <person name="Li H."/>
            <person name="Song F."/>
        </authorList>
    </citation>
    <scope>NUCLEOTIDE SEQUENCE</scope>
    <source>
        <strain evidence="12">Cailab_2023a</strain>
    </source>
</reference>
<proteinExistence type="predicted"/>
<evidence type="ECO:0000259" key="11">
    <source>
        <dbReference type="PROSITE" id="PS51292"/>
    </source>
</evidence>
<dbReference type="GO" id="GO:0016020">
    <property type="term" value="C:membrane"/>
    <property type="evidence" value="ECO:0007669"/>
    <property type="project" value="UniProtKB-SubCell"/>
</dbReference>
<keyword evidence="3 10" id="KW-0812">Transmembrane</keyword>
<dbReference type="Gene3D" id="3.30.40.10">
    <property type="entry name" value="Zinc/RING finger domain, C3HC4 (zinc finger)"/>
    <property type="match status" value="1"/>
</dbReference>
<comment type="caution">
    <text evidence="12">The sequence shown here is derived from an EMBL/GenBank/DDBJ whole genome shotgun (WGS) entry which is preliminary data.</text>
</comment>
<evidence type="ECO:0000313" key="12">
    <source>
        <dbReference type="EMBL" id="KAL0274362.1"/>
    </source>
</evidence>
<gene>
    <name evidence="12" type="ORF">PYX00_006809</name>
</gene>
<dbReference type="Pfam" id="PF12906">
    <property type="entry name" value="RINGv"/>
    <property type="match status" value="1"/>
</dbReference>
<dbReference type="PROSITE" id="PS51292">
    <property type="entry name" value="ZF_RING_CH"/>
    <property type="match status" value="1"/>
</dbReference>
<evidence type="ECO:0000256" key="3">
    <source>
        <dbReference type="ARBA" id="ARBA00022692"/>
    </source>
</evidence>
<keyword evidence="8 10" id="KW-1133">Transmembrane helix</keyword>
<evidence type="ECO:0000256" key="7">
    <source>
        <dbReference type="ARBA" id="ARBA00022833"/>
    </source>
</evidence>
<keyword evidence="6" id="KW-0833">Ubl conjugation pathway</keyword>
<dbReference type="PANTHER" id="PTHR46065">
    <property type="entry name" value="E3 UBIQUITIN-PROTEIN LIGASE MARCH 2/3 FAMILY MEMBER"/>
    <property type="match status" value="1"/>
</dbReference>
<evidence type="ECO:0000256" key="6">
    <source>
        <dbReference type="ARBA" id="ARBA00022786"/>
    </source>
</evidence>
<dbReference type="PANTHER" id="PTHR46065:SF3">
    <property type="entry name" value="FI20425P1"/>
    <property type="match status" value="1"/>
</dbReference>
<evidence type="ECO:0000256" key="1">
    <source>
        <dbReference type="ARBA" id="ARBA00004141"/>
    </source>
</evidence>
<dbReference type="SUPFAM" id="SSF57850">
    <property type="entry name" value="RING/U-box"/>
    <property type="match status" value="1"/>
</dbReference>
<feature type="transmembrane region" description="Helical" evidence="10">
    <location>
        <begin position="174"/>
        <end position="195"/>
    </location>
</feature>
<name>A0AAW2HWF8_9NEOP</name>
<feature type="domain" description="RING-CH-type" evidence="11">
    <location>
        <begin position="53"/>
        <end position="113"/>
    </location>
</feature>
<dbReference type="EMBL" id="JARGDH010000003">
    <property type="protein sequence ID" value="KAL0274362.1"/>
    <property type="molecule type" value="Genomic_DNA"/>
</dbReference>
<dbReference type="GO" id="GO:0004842">
    <property type="term" value="F:ubiquitin-protein transferase activity"/>
    <property type="evidence" value="ECO:0007669"/>
    <property type="project" value="TreeGrafter"/>
</dbReference>
<evidence type="ECO:0000256" key="5">
    <source>
        <dbReference type="ARBA" id="ARBA00022771"/>
    </source>
</evidence>
<dbReference type="GO" id="GO:0008270">
    <property type="term" value="F:zinc ion binding"/>
    <property type="evidence" value="ECO:0007669"/>
    <property type="project" value="UniProtKB-KW"/>
</dbReference>
<protein>
    <recommendedName>
        <fullName evidence="11">RING-CH-type domain-containing protein</fullName>
    </recommendedName>
</protein>
<dbReference type="AlphaFoldDB" id="A0AAW2HWF8"/>
<dbReference type="SMART" id="SM00744">
    <property type="entry name" value="RINGv"/>
    <property type="match status" value="1"/>
</dbReference>
<dbReference type="GO" id="GO:0016567">
    <property type="term" value="P:protein ubiquitination"/>
    <property type="evidence" value="ECO:0007669"/>
    <property type="project" value="TreeGrafter"/>
</dbReference>
<keyword evidence="4" id="KW-0479">Metal-binding</keyword>
<evidence type="ECO:0000256" key="2">
    <source>
        <dbReference type="ARBA" id="ARBA00022679"/>
    </source>
</evidence>
<keyword evidence="7" id="KW-0862">Zinc</keyword>
<evidence type="ECO:0000256" key="8">
    <source>
        <dbReference type="ARBA" id="ARBA00022989"/>
    </source>
</evidence>
<sequence>MASDVSASAPTVSPAKDDNVKEVILTVNIPSLLMNLQTVSPLCTQTHHITHQRLSYSGPGCRICHEGGVQEELISPCMCAGTLGLAHATCIEKWLSSSNTTICEICKYQYNLIRQPKSVVEWLQTRSPHNGPSGFCGDVFCLLLLTPLCIGSVYLCAVGAQAYIKHGLWEGTGLALLCCFLTAVYIMWCFVAVRFHWKRFRRWQMTNQTVHLLNKFCPEKGMPAAETS</sequence>
<comment type="subcellular location">
    <subcellularLocation>
        <location evidence="1">Membrane</location>
        <topology evidence="1">Multi-pass membrane protein</topology>
    </subcellularLocation>
</comment>
<keyword evidence="2" id="KW-0808">Transferase</keyword>